<evidence type="ECO:0000313" key="2">
    <source>
        <dbReference type="Proteomes" id="UP000253529"/>
    </source>
</evidence>
<dbReference type="Proteomes" id="UP000253529">
    <property type="component" value="Unassembled WGS sequence"/>
</dbReference>
<dbReference type="EMBL" id="QNRK01000059">
    <property type="protein sequence ID" value="RBP01057.1"/>
    <property type="molecule type" value="Genomic_DNA"/>
</dbReference>
<dbReference type="RefSeq" id="WP_113893914.1">
    <property type="nucleotide sequence ID" value="NZ_QNRK01000059.1"/>
</dbReference>
<accession>A0A366EF71</accession>
<dbReference type="AlphaFoldDB" id="A0A366EF71"/>
<proteinExistence type="predicted"/>
<name>A0A366EF71_9HYPH</name>
<gene>
    <name evidence="1" type="ORF">DFR50_1592</name>
</gene>
<keyword evidence="2" id="KW-1185">Reference proteome</keyword>
<organism evidence="1 2">
    <name type="scientific">Roseiarcus fermentans</name>
    <dbReference type="NCBI Taxonomy" id="1473586"/>
    <lineage>
        <taxon>Bacteria</taxon>
        <taxon>Pseudomonadati</taxon>
        <taxon>Pseudomonadota</taxon>
        <taxon>Alphaproteobacteria</taxon>
        <taxon>Hyphomicrobiales</taxon>
        <taxon>Roseiarcaceae</taxon>
        <taxon>Roseiarcus</taxon>
    </lineage>
</organism>
<reference evidence="1 2" key="1">
    <citation type="submission" date="2018-06" db="EMBL/GenBank/DDBJ databases">
        <title>Genomic Encyclopedia of Type Strains, Phase IV (KMG-IV): sequencing the most valuable type-strain genomes for metagenomic binning, comparative biology and taxonomic classification.</title>
        <authorList>
            <person name="Goeker M."/>
        </authorList>
    </citation>
    <scope>NUCLEOTIDE SEQUENCE [LARGE SCALE GENOMIC DNA]</scope>
    <source>
        <strain evidence="1 2">DSM 24875</strain>
    </source>
</reference>
<sequence length="72" mass="7944">MAGKCPNADCRSEVGRLVCEKVPVVEDGSEVEAGVLLLCPHCRTILGAAMDPREFTDDMIREIGERIDRITR</sequence>
<evidence type="ECO:0000313" key="1">
    <source>
        <dbReference type="EMBL" id="RBP01057.1"/>
    </source>
</evidence>
<protein>
    <submittedName>
        <fullName evidence="1">Uncharacterized protein</fullName>
    </submittedName>
</protein>
<comment type="caution">
    <text evidence="1">The sequence shown here is derived from an EMBL/GenBank/DDBJ whole genome shotgun (WGS) entry which is preliminary data.</text>
</comment>